<name>A0A7K4MWL8_9ARCH</name>
<dbReference type="AlphaFoldDB" id="A0A7K4MWL8"/>
<dbReference type="Proteomes" id="UP000575480">
    <property type="component" value="Unassembled WGS sequence"/>
</dbReference>
<dbReference type="EMBL" id="JACATH010000021">
    <property type="protein sequence ID" value="NWJ57867.1"/>
    <property type="molecule type" value="Genomic_DNA"/>
</dbReference>
<sequence>MLRFKEYIREAVTNPTEEIQRAVELAEQIDGQVSGINAETSTKKDNSKRITLTQIVDDKDRIKFSTFARESIQKTKGFHLIDINTARSEKDYHFRHDDLTRSVYVTMKPSGAKGQVRDDPNELLSATFAMMDFEIPTTIQELDILIDKAKLLAPQKNNDWSQKQIDLFDKAYTNACQAMSAGIAIKKMMGGVADEGWMTGIKWGTAIQDFKVEAYGMKDFNSSDIILKKGKSWYGVSLKKKETKEATDPTILNKAFDTLLKGDEFKTIREDIQDQTAKFYVKTIKQAIKDGEMQGNTRKVNARTWKTYMPKLDNKYVNKALKGTRGSLFKKIADIVEGEGERIATMLVNLVLKKDLKDLKKKNFNFSLITGIGKYDPKTGVSVESADVKDIDTVVAKLDELFKKGKPTIEFNTTKLQAFKKGAGAAKLFYVVKVGGMDIMKNEIRYKGSFTAQPQFFAVFTEKFKELLKSTEK</sequence>
<evidence type="ECO:0000313" key="1">
    <source>
        <dbReference type="EMBL" id="NWJ57867.1"/>
    </source>
</evidence>
<organism evidence="1 2">
    <name type="scientific">Marine Group I thaumarchaeote</name>
    <dbReference type="NCBI Taxonomy" id="2511932"/>
    <lineage>
        <taxon>Archaea</taxon>
        <taxon>Nitrososphaerota</taxon>
        <taxon>Marine Group I</taxon>
    </lineage>
</organism>
<reference evidence="1 2" key="1">
    <citation type="journal article" date="2019" name="Environ. Microbiol.">
        <title>Genomics insights into ecotype formation of ammonia-oxidizing archaea in the deep ocean.</title>
        <authorList>
            <person name="Wang Y."/>
            <person name="Huang J.M."/>
            <person name="Cui G.J."/>
            <person name="Nunoura T."/>
            <person name="Takaki Y."/>
            <person name="Li W.L."/>
            <person name="Li J."/>
            <person name="Gao Z.M."/>
            <person name="Takai K."/>
            <person name="Zhang A.Q."/>
            <person name="Stepanauskas R."/>
        </authorList>
    </citation>
    <scope>NUCLEOTIDE SEQUENCE [LARGE SCALE GENOMIC DNA]</scope>
    <source>
        <strain evidence="1 2">L15a</strain>
    </source>
</reference>
<gene>
    <name evidence="1" type="ORF">HX858_09020</name>
</gene>
<comment type="caution">
    <text evidence="1">The sequence shown here is derived from an EMBL/GenBank/DDBJ whole genome shotgun (WGS) entry which is preliminary data.</text>
</comment>
<protein>
    <submittedName>
        <fullName evidence="1">Uncharacterized protein</fullName>
    </submittedName>
</protein>
<proteinExistence type="predicted"/>
<evidence type="ECO:0000313" key="2">
    <source>
        <dbReference type="Proteomes" id="UP000575480"/>
    </source>
</evidence>
<accession>A0A7K4MWL8</accession>